<dbReference type="EMBL" id="CP009888">
    <property type="protein sequence ID" value="AIY65946.1"/>
    <property type="molecule type" value="Genomic_DNA"/>
</dbReference>
<dbReference type="Proteomes" id="UP000030341">
    <property type="component" value="Chromosome 1"/>
</dbReference>
<evidence type="ECO:0000256" key="4">
    <source>
        <dbReference type="HAMAP-Rule" id="MF_00171"/>
    </source>
</evidence>
<keyword evidence="3 4" id="KW-0413">Isomerase</keyword>
<dbReference type="Gene3D" id="3.30.70.660">
    <property type="entry name" value="Pseudouridine synthase I, catalytic domain, C-terminal subdomain"/>
    <property type="match status" value="1"/>
</dbReference>
<dbReference type="InterPro" id="IPR001406">
    <property type="entry name" value="PsdUridine_synth_TruA"/>
</dbReference>
<dbReference type="InterPro" id="IPR020103">
    <property type="entry name" value="PsdUridine_synth_cat_dom_sf"/>
</dbReference>
<dbReference type="PANTHER" id="PTHR11142">
    <property type="entry name" value="PSEUDOURIDYLATE SYNTHASE"/>
    <property type="match status" value="1"/>
</dbReference>
<dbReference type="InterPro" id="IPR020094">
    <property type="entry name" value="TruA/RsuA/RluB/E/F_N"/>
</dbReference>
<feature type="domain" description="Pseudouridine synthase I TruA alpha/beta" evidence="8">
    <location>
        <begin position="142"/>
        <end position="244"/>
    </location>
</feature>
<comment type="similarity">
    <text evidence="1 4 7">Belongs to the tRNA pseudouridine synthase TruA family.</text>
</comment>
<dbReference type="FunFam" id="3.30.70.580:FF:000001">
    <property type="entry name" value="tRNA pseudouridine synthase A"/>
    <property type="match status" value="1"/>
</dbReference>
<dbReference type="STRING" id="1348114.OM33_13030"/>
<dbReference type="eggNOG" id="COG0101">
    <property type="taxonomic scope" value="Bacteria"/>
</dbReference>
<keyword evidence="2 4" id="KW-0819">tRNA processing</keyword>
<comment type="catalytic activity">
    <reaction evidence="4 7">
        <text>uridine(38/39/40) in tRNA = pseudouridine(38/39/40) in tRNA</text>
        <dbReference type="Rhea" id="RHEA:22376"/>
        <dbReference type="Rhea" id="RHEA-COMP:10085"/>
        <dbReference type="Rhea" id="RHEA-COMP:10087"/>
        <dbReference type="ChEBI" id="CHEBI:65314"/>
        <dbReference type="ChEBI" id="CHEBI:65315"/>
        <dbReference type="EC" id="5.4.99.12"/>
    </reaction>
</comment>
<evidence type="ECO:0000256" key="6">
    <source>
        <dbReference type="PIRSR" id="PIRSR001430-2"/>
    </source>
</evidence>
<dbReference type="GO" id="GO:0031119">
    <property type="term" value="P:tRNA pseudouridine synthesis"/>
    <property type="evidence" value="ECO:0007669"/>
    <property type="project" value="UniProtKB-UniRule"/>
</dbReference>
<feature type="active site" description="Nucleophile" evidence="4 5">
    <location>
        <position position="51"/>
    </location>
</feature>
<dbReference type="CDD" id="cd02570">
    <property type="entry name" value="PseudoU_synth_EcTruA"/>
    <property type="match status" value="1"/>
</dbReference>
<dbReference type="InterPro" id="IPR020097">
    <property type="entry name" value="PsdUridine_synth_TruA_a/b_dom"/>
</dbReference>
<dbReference type="Pfam" id="PF01416">
    <property type="entry name" value="PseudoU_synth_1"/>
    <property type="match status" value="2"/>
</dbReference>
<dbReference type="AlphaFoldDB" id="A0A0A7EIQ8"/>
<dbReference type="KEGG" id="pseo:OM33_13030"/>
<evidence type="ECO:0000256" key="2">
    <source>
        <dbReference type="ARBA" id="ARBA00022694"/>
    </source>
</evidence>
<dbReference type="HAMAP" id="MF_00171">
    <property type="entry name" value="TruA"/>
    <property type="match status" value="1"/>
</dbReference>
<evidence type="ECO:0000256" key="1">
    <source>
        <dbReference type="ARBA" id="ARBA00009375"/>
    </source>
</evidence>
<reference evidence="9 10" key="1">
    <citation type="submission" date="2014-11" db="EMBL/GenBank/DDBJ databases">
        <title>Complete Genome Sequence of Pseudoalteromonas sp. Strain OCN003 Isolated from Kaneohe Bay, Oahu, Hawaii.</title>
        <authorList>
            <person name="Beurmann S."/>
            <person name="Videau P."/>
            <person name="Ushijima B."/>
            <person name="Smith A.M."/>
            <person name="Aeby G.S."/>
            <person name="Callahan S.M."/>
            <person name="Belcaid M."/>
        </authorList>
    </citation>
    <scope>NUCLEOTIDE SEQUENCE [LARGE SCALE GENOMIC DNA]</scope>
    <source>
        <strain evidence="9 10">OCN003</strain>
    </source>
</reference>
<gene>
    <name evidence="4 9" type="primary">truA</name>
    <name evidence="9" type="ORF">OM33_13030</name>
</gene>
<dbReference type="GO" id="GO:0160147">
    <property type="term" value="F:tRNA pseudouridine(38-40) synthase activity"/>
    <property type="evidence" value="ECO:0007669"/>
    <property type="project" value="UniProtKB-EC"/>
</dbReference>
<dbReference type="HOGENOM" id="CLU_014673_0_2_6"/>
<accession>A0A0A7EIQ8</accession>
<dbReference type="SUPFAM" id="SSF55120">
    <property type="entry name" value="Pseudouridine synthase"/>
    <property type="match status" value="1"/>
</dbReference>
<evidence type="ECO:0000313" key="9">
    <source>
        <dbReference type="EMBL" id="AIY65946.1"/>
    </source>
</evidence>
<dbReference type="PANTHER" id="PTHR11142:SF0">
    <property type="entry name" value="TRNA PSEUDOURIDINE SYNTHASE-LIKE 1"/>
    <property type="match status" value="1"/>
</dbReference>
<name>A0A0A7EIQ8_9GAMM</name>
<evidence type="ECO:0000256" key="7">
    <source>
        <dbReference type="RuleBase" id="RU003792"/>
    </source>
</evidence>
<feature type="binding site" evidence="4 6">
    <location>
        <position position="109"/>
    </location>
    <ligand>
        <name>substrate</name>
    </ligand>
</feature>
<comment type="subunit">
    <text evidence="4">Homodimer.</text>
</comment>
<dbReference type="NCBIfam" id="TIGR00071">
    <property type="entry name" value="hisT_truA"/>
    <property type="match status" value="1"/>
</dbReference>
<comment type="function">
    <text evidence="4">Formation of pseudouridine at positions 38, 39 and 40 in the anticodon stem and loop of transfer RNAs.</text>
</comment>
<feature type="domain" description="Pseudouridine synthase I TruA alpha/beta" evidence="8">
    <location>
        <begin position="8"/>
        <end position="103"/>
    </location>
</feature>
<dbReference type="RefSeq" id="WP_038642319.1">
    <property type="nucleotide sequence ID" value="NZ_CP009888.1"/>
</dbReference>
<organism evidence="9 10">
    <name type="scientific">Pseudoalteromonas piratica</name>
    <dbReference type="NCBI Taxonomy" id="1348114"/>
    <lineage>
        <taxon>Bacteria</taxon>
        <taxon>Pseudomonadati</taxon>
        <taxon>Pseudomonadota</taxon>
        <taxon>Gammaproteobacteria</taxon>
        <taxon>Alteromonadales</taxon>
        <taxon>Pseudoalteromonadaceae</taxon>
        <taxon>Pseudoalteromonas</taxon>
    </lineage>
</organism>
<dbReference type="PIRSF" id="PIRSF001430">
    <property type="entry name" value="tRNA_psdUrid_synth"/>
    <property type="match status" value="1"/>
</dbReference>
<dbReference type="EC" id="5.4.99.12" evidence="4"/>
<dbReference type="InterPro" id="IPR020095">
    <property type="entry name" value="PsdUridine_synth_TruA_C"/>
</dbReference>
<dbReference type="OrthoDB" id="9811823at2"/>
<evidence type="ECO:0000256" key="3">
    <source>
        <dbReference type="ARBA" id="ARBA00023235"/>
    </source>
</evidence>
<dbReference type="GO" id="GO:0003723">
    <property type="term" value="F:RNA binding"/>
    <property type="evidence" value="ECO:0007669"/>
    <property type="project" value="InterPro"/>
</dbReference>
<evidence type="ECO:0000313" key="10">
    <source>
        <dbReference type="Proteomes" id="UP000030341"/>
    </source>
</evidence>
<protein>
    <recommendedName>
        <fullName evidence="4">tRNA pseudouridine synthase A</fullName>
        <ecNumber evidence="4">5.4.99.12</ecNumber>
    </recommendedName>
    <alternativeName>
        <fullName evidence="4">tRNA pseudouridine(38-40) synthase</fullName>
    </alternativeName>
    <alternativeName>
        <fullName evidence="4">tRNA pseudouridylate synthase I</fullName>
    </alternativeName>
    <alternativeName>
        <fullName evidence="4">tRNA-uridine isomerase I</fullName>
    </alternativeName>
</protein>
<proteinExistence type="inferred from homology"/>
<sequence length="263" mass="29641">MRVALGVEYDGSQYSGWQRQQHVNSVQEELENALTKICNEKIEVTCAGRTDAGVHGTGQVVHFDTTADRAMVAFTLGVNANLPDGIAIRWAKEVSQEFHARYSATARRYRYIIYNSTYRPGILRAGLSHYHHPLDVVRMQQAAPYLLGEQDFTSVRAVHCQSKTPFRNVIHLNVERYNDFIVIDIKANAFVHHMVRNIAGCLIDIGQGKYEPEWMQQVLALKDRTQASATAKPGGLYLVEVDYPDHFEIPKTTPGPLFLPNSL</sequence>
<keyword evidence="10" id="KW-1185">Reference proteome</keyword>
<evidence type="ECO:0000256" key="5">
    <source>
        <dbReference type="PIRSR" id="PIRSR001430-1"/>
    </source>
</evidence>
<comment type="caution">
    <text evidence="4">Lacks conserved residue(s) required for the propagation of feature annotation.</text>
</comment>
<dbReference type="Gene3D" id="3.30.70.580">
    <property type="entry name" value="Pseudouridine synthase I, catalytic domain, N-terminal subdomain"/>
    <property type="match status" value="1"/>
</dbReference>
<evidence type="ECO:0000259" key="8">
    <source>
        <dbReference type="Pfam" id="PF01416"/>
    </source>
</evidence>